<feature type="transmembrane region" description="Helical" evidence="5">
    <location>
        <begin position="114"/>
        <end position="139"/>
    </location>
</feature>
<keyword evidence="2 5" id="KW-0812">Transmembrane</keyword>
<organism evidence="7 8">
    <name type="scientific">Carboxydocella sporoproducens DSM 16521</name>
    <dbReference type="NCBI Taxonomy" id="1121270"/>
    <lineage>
        <taxon>Bacteria</taxon>
        <taxon>Bacillati</taxon>
        <taxon>Bacillota</taxon>
        <taxon>Clostridia</taxon>
        <taxon>Eubacteriales</taxon>
        <taxon>Clostridiales Family XVI. Incertae Sedis</taxon>
        <taxon>Carboxydocella</taxon>
    </lineage>
</organism>
<feature type="transmembrane region" description="Helical" evidence="5">
    <location>
        <begin position="29"/>
        <end position="50"/>
    </location>
</feature>
<dbReference type="Pfam" id="PF04893">
    <property type="entry name" value="Yip1"/>
    <property type="match status" value="1"/>
</dbReference>
<evidence type="ECO:0000256" key="5">
    <source>
        <dbReference type="SAM" id="Phobius"/>
    </source>
</evidence>
<comment type="subcellular location">
    <subcellularLocation>
        <location evidence="1">Membrane</location>
        <topology evidence="1">Multi-pass membrane protein</topology>
    </subcellularLocation>
</comment>
<keyword evidence="3 5" id="KW-1133">Transmembrane helix</keyword>
<feature type="transmembrane region" description="Helical" evidence="5">
    <location>
        <begin position="145"/>
        <end position="167"/>
    </location>
</feature>
<evidence type="ECO:0000256" key="2">
    <source>
        <dbReference type="ARBA" id="ARBA00022692"/>
    </source>
</evidence>
<evidence type="ECO:0000259" key="6">
    <source>
        <dbReference type="Pfam" id="PF04893"/>
    </source>
</evidence>
<dbReference type="GO" id="GO:0016020">
    <property type="term" value="C:membrane"/>
    <property type="evidence" value="ECO:0007669"/>
    <property type="project" value="UniProtKB-SubCell"/>
</dbReference>
<evidence type="ECO:0000313" key="8">
    <source>
        <dbReference type="Proteomes" id="UP000189933"/>
    </source>
</evidence>
<sequence>MGFLDLIYGVFVQPRRLFRSLAEQPRPGAAFLAVIIVAVLNLVTQVYVVLPGELNNVPQGAEELALVQEFFRLPSMQILMIIAGALFSLVWLVMQAGYFQVLAEMLGGIPRSALALFSALALAQTVQVVMIPLQALVAIGVLNQLLLGLGALIVYIYSSLILPYWAMREISELSSGRTLLVVFSPLLIFLAFLILIGAGIGIAVQHFGDFFNSL</sequence>
<dbReference type="InterPro" id="IPR006977">
    <property type="entry name" value="Yip1_dom"/>
</dbReference>
<feature type="transmembrane region" description="Helical" evidence="5">
    <location>
        <begin position="179"/>
        <end position="204"/>
    </location>
</feature>
<accession>A0A1T4PJL9</accession>
<reference evidence="8" key="1">
    <citation type="submission" date="2017-02" db="EMBL/GenBank/DDBJ databases">
        <authorList>
            <person name="Varghese N."/>
            <person name="Submissions S."/>
        </authorList>
    </citation>
    <scope>NUCLEOTIDE SEQUENCE [LARGE SCALE GENOMIC DNA]</scope>
    <source>
        <strain evidence="8">DSM 16521</strain>
    </source>
</reference>
<evidence type="ECO:0000313" key="7">
    <source>
        <dbReference type="EMBL" id="SJZ91669.1"/>
    </source>
</evidence>
<dbReference type="RefSeq" id="WP_159071783.1">
    <property type="nucleotide sequence ID" value="NZ_FUXM01000012.1"/>
</dbReference>
<protein>
    <submittedName>
        <fullName evidence="7">Yip1 domain-containing protein</fullName>
    </submittedName>
</protein>
<name>A0A1T4PJL9_9FIRM</name>
<gene>
    <name evidence="7" type="ORF">SAMN02745885_01299</name>
</gene>
<evidence type="ECO:0000256" key="3">
    <source>
        <dbReference type="ARBA" id="ARBA00022989"/>
    </source>
</evidence>
<keyword evidence="8" id="KW-1185">Reference proteome</keyword>
<evidence type="ECO:0000256" key="4">
    <source>
        <dbReference type="ARBA" id="ARBA00023136"/>
    </source>
</evidence>
<keyword evidence="4 5" id="KW-0472">Membrane</keyword>
<evidence type="ECO:0000256" key="1">
    <source>
        <dbReference type="ARBA" id="ARBA00004141"/>
    </source>
</evidence>
<dbReference type="Proteomes" id="UP000189933">
    <property type="component" value="Unassembled WGS sequence"/>
</dbReference>
<feature type="domain" description="Yip1" evidence="6">
    <location>
        <begin position="9"/>
        <end position="196"/>
    </location>
</feature>
<proteinExistence type="predicted"/>
<dbReference type="AlphaFoldDB" id="A0A1T4PJL9"/>
<feature type="transmembrane region" description="Helical" evidence="5">
    <location>
        <begin position="70"/>
        <end position="93"/>
    </location>
</feature>
<dbReference type="EMBL" id="FUXM01000012">
    <property type="protein sequence ID" value="SJZ91669.1"/>
    <property type="molecule type" value="Genomic_DNA"/>
</dbReference>